<keyword evidence="9" id="KW-1185">Reference proteome</keyword>
<evidence type="ECO:0000256" key="2">
    <source>
        <dbReference type="ARBA" id="ARBA00005982"/>
    </source>
</evidence>
<keyword evidence="5 7" id="KW-0472">Membrane</keyword>
<protein>
    <submittedName>
        <fullName evidence="8">Uncharacterized protein</fullName>
    </submittedName>
</protein>
<dbReference type="PANTHER" id="PTHR11654">
    <property type="entry name" value="OLIGOPEPTIDE TRANSPORTER-RELATED"/>
    <property type="match status" value="1"/>
</dbReference>
<dbReference type="EMBL" id="VOIH02000010">
    <property type="protein sequence ID" value="KAF3435906.1"/>
    <property type="molecule type" value="Genomic_DNA"/>
</dbReference>
<feature type="transmembrane region" description="Helical" evidence="7">
    <location>
        <begin position="65"/>
        <end position="85"/>
    </location>
</feature>
<dbReference type="SUPFAM" id="SSF103473">
    <property type="entry name" value="MFS general substrate transporter"/>
    <property type="match status" value="1"/>
</dbReference>
<feature type="transmembrane region" description="Helical" evidence="7">
    <location>
        <begin position="378"/>
        <end position="398"/>
    </location>
</feature>
<feature type="transmembrane region" description="Helical" evidence="7">
    <location>
        <begin position="205"/>
        <end position="224"/>
    </location>
</feature>
<comment type="subcellular location">
    <subcellularLocation>
        <location evidence="1">Membrane</location>
        <topology evidence="1">Multi-pass membrane protein</topology>
    </subcellularLocation>
</comment>
<keyword evidence="3 7" id="KW-0812">Transmembrane</keyword>
<dbReference type="Gene3D" id="1.20.1250.20">
    <property type="entry name" value="MFS general substrate transporter like domains"/>
    <property type="match status" value="1"/>
</dbReference>
<feature type="region of interest" description="Disordered" evidence="6">
    <location>
        <begin position="251"/>
        <end position="270"/>
    </location>
</feature>
<sequence length="520" mass="58002">MSSENEEYVDWRGKKMDPKRHGGIRVAALACVVEVLENMVFLCNASNFVAYFLKSMHYSAAESSNMVTNFMGTSFLLTIVGGFICDSYLTAFTTFIFSCILELLGLILLTIQAENPNLRPGMNTGPSEYQAAILYIGLYAMASGVGGIKASLPTHGADQLDRGNQRLISAFFNWFFFSLVMGGMIASTVMIWVEENKGWNWSFKISIVVLILALLIFTIGGPFYRNKIPGGSPLTRIFQILASAIKNRKASAPERQLEQTSSHSNPKRDGKYHFKFLDKALIDGSINSVEVEETRTFLGLLPIFGSTIMMNCCLAQLQTFSVVQGSIMNKALHGFQIPTQSLVVIPQLIMLASVPFYERFVRVLGDTQPQTTKFFHPLRRIGLGLALASASMAIAAVVEVKRRGAAENHVTLSVFWLLWQYLLLSFSDFLTLGGMFEFFYSEAPNSMRSMSTALSWCSTSMGFFLSSVLVSITNSVTARLGHEWLGGVDLNHSRLELFYTLLCILNFINLINYIFWAKRY</sequence>
<comment type="similarity">
    <text evidence="2">Belongs to the major facilitator superfamily. Proton-dependent oligopeptide transporter (POT/PTR) (TC 2.A.17) family.</text>
</comment>
<accession>A0A8K0DSJ5</accession>
<feature type="transmembrane region" description="Helical" evidence="7">
    <location>
        <begin position="26"/>
        <end position="53"/>
    </location>
</feature>
<proteinExistence type="inferred from homology"/>
<feature type="transmembrane region" description="Helical" evidence="7">
    <location>
        <begin position="92"/>
        <end position="111"/>
    </location>
</feature>
<name>A0A8K0DSJ5_9ROSA</name>
<organism evidence="8 9">
    <name type="scientific">Rhamnella rubrinervis</name>
    <dbReference type="NCBI Taxonomy" id="2594499"/>
    <lineage>
        <taxon>Eukaryota</taxon>
        <taxon>Viridiplantae</taxon>
        <taxon>Streptophyta</taxon>
        <taxon>Embryophyta</taxon>
        <taxon>Tracheophyta</taxon>
        <taxon>Spermatophyta</taxon>
        <taxon>Magnoliopsida</taxon>
        <taxon>eudicotyledons</taxon>
        <taxon>Gunneridae</taxon>
        <taxon>Pentapetalae</taxon>
        <taxon>rosids</taxon>
        <taxon>fabids</taxon>
        <taxon>Rosales</taxon>
        <taxon>Rhamnaceae</taxon>
        <taxon>rhamnoid group</taxon>
        <taxon>Rhamneae</taxon>
        <taxon>Rhamnella</taxon>
    </lineage>
</organism>
<comment type="caution">
    <text evidence="8">The sequence shown here is derived from an EMBL/GenBank/DDBJ whole genome shotgun (WGS) entry which is preliminary data.</text>
</comment>
<evidence type="ECO:0000256" key="4">
    <source>
        <dbReference type="ARBA" id="ARBA00022989"/>
    </source>
</evidence>
<feature type="transmembrane region" description="Helical" evidence="7">
    <location>
        <begin position="453"/>
        <end position="477"/>
    </location>
</feature>
<evidence type="ECO:0000256" key="7">
    <source>
        <dbReference type="SAM" id="Phobius"/>
    </source>
</evidence>
<evidence type="ECO:0000313" key="8">
    <source>
        <dbReference type="EMBL" id="KAF3435906.1"/>
    </source>
</evidence>
<dbReference type="InterPro" id="IPR036259">
    <property type="entry name" value="MFS_trans_sf"/>
</dbReference>
<feature type="transmembrane region" description="Helical" evidence="7">
    <location>
        <begin position="297"/>
        <end position="317"/>
    </location>
</feature>
<evidence type="ECO:0000256" key="5">
    <source>
        <dbReference type="ARBA" id="ARBA00023136"/>
    </source>
</evidence>
<feature type="transmembrane region" description="Helical" evidence="7">
    <location>
        <begin position="131"/>
        <end position="150"/>
    </location>
</feature>
<feature type="transmembrane region" description="Helical" evidence="7">
    <location>
        <begin position="337"/>
        <end position="357"/>
    </location>
</feature>
<gene>
    <name evidence="8" type="ORF">FNV43_RR22998</name>
</gene>
<dbReference type="Proteomes" id="UP000796880">
    <property type="component" value="Unassembled WGS sequence"/>
</dbReference>
<dbReference type="GO" id="GO:0022857">
    <property type="term" value="F:transmembrane transporter activity"/>
    <property type="evidence" value="ECO:0007669"/>
    <property type="project" value="InterPro"/>
</dbReference>
<evidence type="ECO:0000256" key="6">
    <source>
        <dbReference type="SAM" id="MobiDB-lite"/>
    </source>
</evidence>
<evidence type="ECO:0000313" key="9">
    <source>
        <dbReference type="Proteomes" id="UP000796880"/>
    </source>
</evidence>
<feature type="transmembrane region" description="Helical" evidence="7">
    <location>
        <begin position="497"/>
        <end position="516"/>
    </location>
</feature>
<keyword evidence="4 7" id="KW-1133">Transmembrane helix</keyword>
<evidence type="ECO:0000256" key="3">
    <source>
        <dbReference type="ARBA" id="ARBA00022692"/>
    </source>
</evidence>
<dbReference type="AlphaFoldDB" id="A0A8K0DSJ5"/>
<feature type="transmembrane region" description="Helical" evidence="7">
    <location>
        <begin position="171"/>
        <end position="193"/>
    </location>
</feature>
<evidence type="ECO:0000256" key="1">
    <source>
        <dbReference type="ARBA" id="ARBA00004141"/>
    </source>
</evidence>
<feature type="transmembrane region" description="Helical" evidence="7">
    <location>
        <begin position="418"/>
        <end position="441"/>
    </location>
</feature>
<reference evidence="8" key="1">
    <citation type="submission" date="2020-03" db="EMBL/GenBank/DDBJ databases">
        <title>A high-quality chromosome-level genome assembly of a woody plant with both climbing and erect habits, Rhamnella rubrinervis.</title>
        <authorList>
            <person name="Lu Z."/>
            <person name="Yang Y."/>
            <person name="Zhu X."/>
            <person name="Sun Y."/>
        </authorList>
    </citation>
    <scope>NUCLEOTIDE SEQUENCE</scope>
    <source>
        <strain evidence="8">BYM</strain>
        <tissue evidence="8">Leaf</tissue>
    </source>
</reference>
<dbReference type="GO" id="GO:0016020">
    <property type="term" value="C:membrane"/>
    <property type="evidence" value="ECO:0007669"/>
    <property type="project" value="UniProtKB-SubCell"/>
</dbReference>
<dbReference type="InterPro" id="IPR000109">
    <property type="entry name" value="POT_fam"/>
</dbReference>
<dbReference type="OrthoDB" id="8904098at2759"/>
<dbReference type="Pfam" id="PF00854">
    <property type="entry name" value="PTR2"/>
    <property type="match status" value="1"/>
</dbReference>